<evidence type="ECO:0000256" key="5">
    <source>
        <dbReference type="ARBA" id="ARBA00047517"/>
    </source>
</evidence>
<proteinExistence type="inferred from homology"/>
<dbReference type="GO" id="GO:0047804">
    <property type="term" value="F:cysteine-S-conjugate beta-lyase activity"/>
    <property type="evidence" value="ECO:0007669"/>
    <property type="project" value="InterPro"/>
</dbReference>
<dbReference type="Pfam" id="PF01053">
    <property type="entry name" value="Cys_Met_Meta_PP"/>
    <property type="match status" value="1"/>
</dbReference>
<evidence type="ECO:0000313" key="9">
    <source>
        <dbReference type="Proteomes" id="UP000187495"/>
    </source>
</evidence>
<dbReference type="Gene3D" id="3.40.640.10">
    <property type="entry name" value="Type I PLP-dependent aspartate aminotransferase-like (Major domain)"/>
    <property type="match status" value="1"/>
</dbReference>
<dbReference type="InterPro" id="IPR015421">
    <property type="entry name" value="PyrdxlP-dep_Trfase_major"/>
</dbReference>
<evidence type="ECO:0000256" key="6">
    <source>
        <dbReference type="PIRSR" id="PIRSR001434-2"/>
    </source>
</evidence>
<dbReference type="InterPro" id="IPR006233">
    <property type="entry name" value="Cys_b_lyase_bac"/>
</dbReference>
<sequence>MHKQTALIHDPKAAPMDINTMQPPVYHASTIIFDSTKALFNRHWTDRYDYSYGTHGTPTTYLLADQIARLEGGQHCLLTPSGLSAISLVNTALLTTGDEVWIPDNAYSPNLAHLQQLQSSYGISIKIYQPQDIDSFMPSKACKLLWLEAAGSITLEFPNLPAFIHKAHQHGAWVALDNTWGAAVAFCPFAIDTLAVDISVHALTKYPSGGGDVLMGSIVSHDNKLHQRLLQTHSVLGLSVSGDDCARIYRSLPSLQLRYQQQSATAQQLMHWLKNQPQFSQVLHPANPDSAGHDAWQKLCPSGLSSGLVSVVFDKRYRWADVCRFCDALRLFQLGFSWGGATSLVMLYDIKKIRSLPQTHLQGDYVVRFSVGLEHIDDLTADIAAALLVLNYDEKVAQP</sequence>
<dbReference type="Proteomes" id="UP000187495">
    <property type="component" value="Unassembled WGS sequence"/>
</dbReference>
<dbReference type="Gene3D" id="3.90.1150.10">
    <property type="entry name" value="Aspartate Aminotransferase, domain 1"/>
    <property type="match status" value="1"/>
</dbReference>
<dbReference type="SUPFAM" id="SSF53383">
    <property type="entry name" value="PLP-dependent transferases"/>
    <property type="match status" value="1"/>
</dbReference>
<dbReference type="EMBL" id="FTNU01000002">
    <property type="protein sequence ID" value="SIR80842.1"/>
    <property type="molecule type" value="Genomic_DNA"/>
</dbReference>
<dbReference type="GO" id="GO:0019450">
    <property type="term" value="P:L-cysteine catabolic process to pyruvate"/>
    <property type="evidence" value="ECO:0007669"/>
    <property type="project" value="TreeGrafter"/>
</dbReference>
<dbReference type="PANTHER" id="PTHR43500">
    <property type="entry name" value="CYSTATHIONINE BETA-LYASE-RELATED"/>
    <property type="match status" value="1"/>
</dbReference>
<dbReference type="InterPro" id="IPR015424">
    <property type="entry name" value="PyrdxlP-dep_Trfase"/>
</dbReference>
<comment type="similarity">
    <text evidence="2 7">Belongs to the trans-sulfuration enzymes family.</text>
</comment>
<dbReference type="GO" id="GO:0030170">
    <property type="term" value="F:pyridoxal phosphate binding"/>
    <property type="evidence" value="ECO:0007669"/>
    <property type="project" value="InterPro"/>
</dbReference>
<gene>
    <name evidence="8" type="ORF">SAMN02745664_102224</name>
</gene>
<dbReference type="GO" id="GO:0019346">
    <property type="term" value="P:transsulfuration"/>
    <property type="evidence" value="ECO:0007669"/>
    <property type="project" value="InterPro"/>
</dbReference>
<keyword evidence="4 8" id="KW-0456">Lyase</keyword>
<evidence type="ECO:0000313" key="8">
    <source>
        <dbReference type="EMBL" id="SIR80842.1"/>
    </source>
</evidence>
<accession>A0A1N7DYB9</accession>
<comment type="cofactor">
    <cofactor evidence="1 7">
        <name>pyridoxal 5'-phosphate</name>
        <dbReference type="ChEBI" id="CHEBI:597326"/>
    </cofactor>
</comment>
<evidence type="ECO:0000256" key="1">
    <source>
        <dbReference type="ARBA" id="ARBA00001933"/>
    </source>
</evidence>
<protein>
    <submittedName>
        <fullName evidence="8">Cystathionine beta-lyase</fullName>
    </submittedName>
</protein>
<comment type="catalytic activity">
    <reaction evidence="5">
        <text>L,L-cystathionine + H2O = L-homocysteine + pyruvate + NH4(+)</text>
        <dbReference type="Rhea" id="RHEA:13965"/>
        <dbReference type="ChEBI" id="CHEBI:15361"/>
        <dbReference type="ChEBI" id="CHEBI:15377"/>
        <dbReference type="ChEBI" id="CHEBI:28938"/>
        <dbReference type="ChEBI" id="CHEBI:58161"/>
        <dbReference type="ChEBI" id="CHEBI:58199"/>
    </reaction>
</comment>
<keyword evidence="9" id="KW-1185">Reference proteome</keyword>
<feature type="modified residue" description="N6-(pyridoxal phosphate)lysine" evidence="6">
    <location>
        <position position="205"/>
    </location>
</feature>
<name>A0A1N7DYB9_9GAMM</name>
<evidence type="ECO:0000256" key="7">
    <source>
        <dbReference type="RuleBase" id="RU362118"/>
    </source>
</evidence>
<evidence type="ECO:0000256" key="3">
    <source>
        <dbReference type="ARBA" id="ARBA00022898"/>
    </source>
</evidence>
<dbReference type="STRING" id="34061.B0189_02630"/>
<reference evidence="9" key="1">
    <citation type="submission" date="2017-01" db="EMBL/GenBank/DDBJ databases">
        <authorList>
            <person name="Varghese N."/>
            <person name="Submissions S."/>
        </authorList>
    </citation>
    <scope>NUCLEOTIDE SEQUENCE [LARGE SCALE GENOMIC DNA]</scope>
    <source>
        <strain evidence="9">DSM 21768</strain>
    </source>
</reference>
<dbReference type="AlphaFoldDB" id="A0A1N7DYB9"/>
<dbReference type="RefSeq" id="WP_076554691.1">
    <property type="nucleotide sequence ID" value="NZ_FTNU01000002.1"/>
</dbReference>
<evidence type="ECO:0000256" key="2">
    <source>
        <dbReference type="ARBA" id="ARBA00009077"/>
    </source>
</evidence>
<dbReference type="PANTHER" id="PTHR43500:SF1">
    <property type="entry name" value="CYSTATHIONINE BETA-LYASE-RELATED"/>
    <property type="match status" value="1"/>
</dbReference>
<dbReference type="InterPro" id="IPR015422">
    <property type="entry name" value="PyrdxlP-dep_Trfase_small"/>
</dbReference>
<keyword evidence="3 6" id="KW-0663">Pyridoxal phosphate</keyword>
<evidence type="ECO:0000256" key="4">
    <source>
        <dbReference type="ARBA" id="ARBA00023239"/>
    </source>
</evidence>
<dbReference type="InterPro" id="IPR000277">
    <property type="entry name" value="Cys/Met-Metab_PyrdxlP-dep_enz"/>
</dbReference>
<organism evidence="8 9">
    <name type="scientific">Moraxella cuniculi DSM 21768</name>
    <dbReference type="NCBI Taxonomy" id="1122245"/>
    <lineage>
        <taxon>Bacteria</taxon>
        <taxon>Pseudomonadati</taxon>
        <taxon>Pseudomonadota</taxon>
        <taxon>Gammaproteobacteria</taxon>
        <taxon>Moraxellales</taxon>
        <taxon>Moraxellaceae</taxon>
        <taxon>Moraxella</taxon>
    </lineage>
</organism>
<dbReference type="PIRSF" id="PIRSF001434">
    <property type="entry name" value="CGS"/>
    <property type="match status" value="1"/>
</dbReference>